<dbReference type="SUPFAM" id="SSF54427">
    <property type="entry name" value="NTF2-like"/>
    <property type="match status" value="1"/>
</dbReference>
<evidence type="ECO:0000313" key="2">
    <source>
        <dbReference type="EMBL" id="KAF2663394.1"/>
    </source>
</evidence>
<reference evidence="2" key="1">
    <citation type="journal article" date="2020" name="Stud. Mycol.">
        <title>101 Dothideomycetes genomes: a test case for predicting lifestyles and emergence of pathogens.</title>
        <authorList>
            <person name="Haridas S."/>
            <person name="Albert R."/>
            <person name="Binder M."/>
            <person name="Bloem J."/>
            <person name="Labutti K."/>
            <person name="Salamov A."/>
            <person name="Andreopoulos B."/>
            <person name="Baker S."/>
            <person name="Barry K."/>
            <person name="Bills G."/>
            <person name="Bluhm B."/>
            <person name="Cannon C."/>
            <person name="Castanera R."/>
            <person name="Culley D."/>
            <person name="Daum C."/>
            <person name="Ezra D."/>
            <person name="Gonzalez J."/>
            <person name="Henrissat B."/>
            <person name="Kuo A."/>
            <person name="Liang C."/>
            <person name="Lipzen A."/>
            <person name="Lutzoni F."/>
            <person name="Magnuson J."/>
            <person name="Mondo S."/>
            <person name="Nolan M."/>
            <person name="Ohm R."/>
            <person name="Pangilinan J."/>
            <person name="Park H.-J."/>
            <person name="Ramirez L."/>
            <person name="Alfaro M."/>
            <person name="Sun H."/>
            <person name="Tritt A."/>
            <person name="Yoshinaga Y."/>
            <person name="Zwiers L.-H."/>
            <person name="Turgeon B."/>
            <person name="Goodwin S."/>
            <person name="Spatafora J."/>
            <person name="Crous P."/>
            <person name="Grigoriev I."/>
        </authorList>
    </citation>
    <scope>NUCLEOTIDE SEQUENCE</scope>
    <source>
        <strain evidence="2">CBS 115976</strain>
    </source>
</reference>
<protein>
    <recommendedName>
        <fullName evidence="1">SnoaL-like domain-containing protein</fullName>
    </recommendedName>
</protein>
<organism evidence="2 3">
    <name type="scientific">Microthyrium microscopicum</name>
    <dbReference type="NCBI Taxonomy" id="703497"/>
    <lineage>
        <taxon>Eukaryota</taxon>
        <taxon>Fungi</taxon>
        <taxon>Dikarya</taxon>
        <taxon>Ascomycota</taxon>
        <taxon>Pezizomycotina</taxon>
        <taxon>Dothideomycetes</taxon>
        <taxon>Dothideomycetes incertae sedis</taxon>
        <taxon>Microthyriales</taxon>
        <taxon>Microthyriaceae</taxon>
        <taxon>Microthyrium</taxon>
    </lineage>
</organism>
<name>A0A6A6TXK5_9PEZI</name>
<gene>
    <name evidence="2" type="ORF">BT63DRAFT_126199</name>
</gene>
<dbReference type="EMBL" id="MU004246">
    <property type="protein sequence ID" value="KAF2663394.1"/>
    <property type="molecule type" value="Genomic_DNA"/>
</dbReference>
<dbReference type="Gene3D" id="3.10.450.50">
    <property type="match status" value="1"/>
</dbReference>
<dbReference type="OrthoDB" id="5305593at2759"/>
<dbReference type="Pfam" id="PF12680">
    <property type="entry name" value="SnoaL_2"/>
    <property type="match status" value="1"/>
</dbReference>
<dbReference type="Proteomes" id="UP000799302">
    <property type="component" value="Unassembled WGS sequence"/>
</dbReference>
<evidence type="ECO:0000313" key="3">
    <source>
        <dbReference type="Proteomes" id="UP000799302"/>
    </source>
</evidence>
<accession>A0A6A6TXK5</accession>
<sequence>MSPQKQLHIQQKHHVDHDTIMKRLDAYITAYRSGKPEAMMEFFHPENVVYSDFAAGLHGLSRSEIKETYKRTFSEIHDVNIKTLSVHGHKDFTAWEWEVFCKPEIDTTTGEKVGKENSSQKHLAGCTLMWWQDGKIIRNHDYMQMKDA</sequence>
<dbReference type="InterPro" id="IPR032710">
    <property type="entry name" value="NTF2-like_dom_sf"/>
</dbReference>
<dbReference type="AlphaFoldDB" id="A0A6A6TXK5"/>
<feature type="domain" description="SnoaL-like" evidence="1">
    <location>
        <begin position="25"/>
        <end position="138"/>
    </location>
</feature>
<evidence type="ECO:0000259" key="1">
    <source>
        <dbReference type="Pfam" id="PF12680"/>
    </source>
</evidence>
<keyword evidence="3" id="KW-1185">Reference proteome</keyword>
<proteinExistence type="predicted"/>
<dbReference type="InterPro" id="IPR037401">
    <property type="entry name" value="SnoaL-like"/>
</dbReference>